<dbReference type="Pfam" id="PF14625">
    <property type="entry name" value="Lustrin_cystein"/>
    <property type="match status" value="1"/>
</dbReference>
<sequence>MIMLSASSGGDPNPCRYGVPALGYNQNKLICGPVDSSQCPKGHYCHIGENPATTACCEGSGCMFKRFYSFYRPFSLNG</sequence>
<dbReference type="WBParaSite" id="PEQ_0001057001-mRNA-1">
    <property type="protein sequence ID" value="PEQ_0001057001-mRNA-1"/>
    <property type="gene ID" value="PEQ_0001057001"/>
</dbReference>
<protein>
    <submittedName>
        <fullName evidence="2">WAP domain-containing protein</fullName>
    </submittedName>
</protein>
<dbReference type="InterPro" id="IPR028150">
    <property type="entry name" value="Lustrin_cystein"/>
</dbReference>
<evidence type="ECO:0000313" key="1">
    <source>
        <dbReference type="Proteomes" id="UP000887564"/>
    </source>
</evidence>
<accession>A0A914RVQ2</accession>
<organism evidence="1 2">
    <name type="scientific">Parascaris equorum</name>
    <name type="common">Equine roundworm</name>
    <dbReference type="NCBI Taxonomy" id="6256"/>
    <lineage>
        <taxon>Eukaryota</taxon>
        <taxon>Metazoa</taxon>
        <taxon>Ecdysozoa</taxon>
        <taxon>Nematoda</taxon>
        <taxon>Chromadorea</taxon>
        <taxon>Rhabditida</taxon>
        <taxon>Spirurina</taxon>
        <taxon>Ascaridomorpha</taxon>
        <taxon>Ascaridoidea</taxon>
        <taxon>Ascarididae</taxon>
        <taxon>Parascaris</taxon>
    </lineage>
</organism>
<reference evidence="2" key="1">
    <citation type="submission" date="2022-11" db="UniProtKB">
        <authorList>
            <consortium name="WormBaseParasite"/>
        </authorList>
    </citation>
    <scope>IDENTIFICATION</scope>
</reference>
<name>A0A914RVQ2_PAREQ</name>
<evidence type="ECO:0000313" key="2">
    <source>
        <dbReference type="WBParaSite" id="PEQ_0001057001-mRNA-1"/>
    </source>
</evidence>
<dbReference type="AlphaFoldDB" id="A0A914RVQ2"/>
<keyword evidence="1" id="KW-1185">Reference proteome</keyword>
<proteinExistence type="predicted"/>
<dbReference type="Proteomes" id="UP000887564">
    <property type="component" value="Unplaced"/>
</dbReference>